<name>A0A1H7YU13_9BACT</name>
<sequence length="202" mass="22996">MTNQKRTRIAKSMPKRFANEIYRMSCSEAYLWICKANELIKSADLLWAQFFGDLKAFKEGSIKEEPFIGSTALMLYGFAIENLVKAGLAARGAATTRKATFALKSHQLIELFEQLGLSLSKNDMEYLERLEHFMVWAGRYPIPLTAQDLYPRQFCDGSHCALHFVSTKDAEAVLMLIERVKTVLPTEEEALLSYMDHYGKHG</sequence>
<dbReference type="EMBL" id="FOBS01000018">
    <property type="protein sequence ID" value="SEM49600.1"/>
    <property type="molecule type" value="Genomic_DNA"/>
</dbReference>
<dbReference type="AlphaFoldDB" id="A0A1H7YU13"/>
<accession>A0A1H7YU13</accession>
<protein>
    <recommendedName>
        <fullName evidence="3">HEPN domain-containing protein</fullName>
    </recommendedName>
</protein>
<reference evidence="1 2" key="1">
    <citation type="submission" date="2016-10" db="EMBL/GenBank/DDBJ databases">
        <authorList>
            <person name="de Groot N.N."/>
        </authorList>
    </citation>
    <scope>NUCLEOTIDE SEQUENCE [LARGE SCALE GENOMIC DNA]</scope>
    <source>
        <strain evidence="1 2">DSM 8423</strain>
    </source>
</reference>
<dbReference type="Proteomes" id="UP000198744">
    <property type="component" value="Unassembled WGS sequence"/>
</dbReference>
<keyword evidence="2" id="KW-1185">Reference proteome</keyword>
<dbReference type="STRING" id="43775.SAMN04489760_11828"/>
<evidence type="ECO:0000313" key="1">
    <source>
        <dbReference type="EMBL" id="SEM49600.1"/>
    </source>
</evidence>
<evidence type="ECO:0000313" key="2">
    <source>
        <dbReference type="Proteomes" id="UP000198744"/>
    </source>
</evidence>
<evidence type="ECO:0008006" key="3">
    <source>
        <dbReference type="Google" id="ProtNLM"/>
    </source>
</evidence>
<proteinExistence type="predicted"/>
<gene>
    <name evidence="1" type="ORF">SAMN04489760_11828</name>
</gene>
<organism evidence="1 2">
    <name type="scientific">Syntrophus gentianae</name>
    <dbReference type="NCBI Taxonomy" id="43775"/>
    <lineage>
        <taxon>Bacteria</taxon>
        <taxon>Pseudomonadati</taxon>
        <taxon>Thermodesulfobacteriota</taxon>
        <taxon>Syntrophia</taxon>
        <taxon>Syntrophales</taxon>
        <taxon>Syntrophaceae</taxon>
        <taxon>Syntrophus</taxon>
    </lineage>
</organism>